<organism evidence="1 2">
    <name type="scientific">Pseudocercospora fijiensis (strain CIRAD86)</name>
    <name type="common">Black leaf streak disease fungus</name>
    <name type="synonym">Mycosphaerella fijiensis</name>
    <dbReference type="NCBI Taxonomy" id="383855"/>
    <lineage>
        <taxon>Eukaryota</taxon>
        <taxon>Fungi</taxon>
        <taxon>Dikarya</taxon>
        <taxon>Ascomycota</taxon>
        <taxon>Pezizomycotina</taxon>
        <taxon>Dothideomycetes</taxon>
        <taxon>Dothideomycetidae</taxon>
        <taxon>Mycosphaerellales</taxon>
        <taxon>Mycosphaerellaceae</taxon>
        <taxon>Pseudocercospora</taxon>
    </lineage>
</organism>
<dbReference type="Proteomes" id="UP000016932">
    <property type="component" value="Unassembled WGS sequence"/>
</dbReference>
<reference evidence="1 2" key="1">
    <citation type="journal article" date="2012" name="PLoS Pathog.">
        <title>Diverse lifestyles and strategies of plant pathogenesis encoded in the genomes of eighteen Dothideomycetes fungi.</title>
        <authorList>
            <person name="Ohm R.A."/>
            <person name="Feau N."/>
            <person name="Henrissat B."/>
            <person name="Schoch C.L."/>
            <person name="Horwitz B.A."/>
            <person name="Barry K.W."/>
            <person name="Condon B.J."/>
            <person name="Copeland A.C."/>
            <person name="Dhillon B."/>
            <person name="Glaser F."/>
            <person name="Hesse C.N."/>
            <person name="Kosti I."/>
            <person name="LaButti K."/>
            <person name="Lindquist E.A."/>
            <person name="Lucas S."/>
            <person name="Salamov A.A."/>
            <person name="Bradshaw R.E."/>
            <person name="Ciuffetti L."/>
            <person name="Hamelin R.C."/>
            <person name="Kema G.H.J."/>
            <person name="Lawrence C."/>
            <person name="Scott J.A."/>
            <person name="Spatafora J.W."/>
            <person name="Turgeon B.G."/>
            <person name="de Wit P.J.G.M."/>
            <person name="Zhong S."/>
            <person name="Goodwin S.B."/>
            <person name="Grigoriev I.V."/>
        </authorList>
    </citation>
    <scope>NUCLEOTIDE SEQUENCE [LARGE SCALE GENOMIC DNA]</scope>
    <source>
        <strain evidence="1 2">CIRAD86</strain>
    </source>
</reference>
<proteinExistence type="predicted"/>
<dbReference type="EMBL" id="KB446555">
    <property type="protein sequence ID" value="EME88826.1"/>
    <property type="molecule type" value="Genomic_DNA"/>
</dbReference>
<protein>
    <submittedName>
        <fullName evidence="1">Uncharacterized protein</fullName>
    </submittedName>
</protein>
<dbReference type="KEGG" id="pfj:MYCFIDRAFT_170398"/>
<dbReference type="AlphaFoldDB" id="N1QAF3"/>
<sequence length="109" mass="12619">MKRLTRQFATFPTSSQTYSELFVLRHMPGSLLAMFLSSSPKPKPEQKIRKISSGNSSSVQYEAFFSHTMNELVVNPRPILNIITSLDIREREREKRSSSHLCINEFDIR</sequence>
<dbReference type="VEuPathDB" id="FungiDB:MYCFIDRAFT_170398"/>
<evidence type="ECO:0000313" key="1">
    <source>
        <dbReference type="EMBL" id="EME88826.1"/>
    </source>
</evidence>
<dbReference type="GeneID" id="19332493"/>
<dbReference type="RefSeq" id="XP_007921708.1">
    <property type="nucleotide sequence ID" value="XM_007923517.1"/>
</dbReference>
<name>N1QAF3_PSEFD</name>
<keyword evidence="2" id="KW-1185">Reference proteome</keyword>
<dbReference type="HOGENOM" id="CLU_2185113_0_0_1"/>
<accession>N1QAF3</accession>
<gene>
    <name evidence="1" type="ORF">MYCFIDRAFT_170398</name>
</gene>
<evidence type="ECO:0000313" key="2">
    <source>
        <dbReference type="Proteomes" id="UP000016932"/>
    </source>
</evidence>